<dbReference type="InterPro" id="IPR002523">
    <property type="entry name" value="MgTranspt_CorA/ZnTranspt_ZntB"/>
</dbReference>
<keyword evidence="7 12" id="KW-1133">Transmembrane helix</keyword>
<evidence type="ECO:0000256" key="12">
    <source>
        <dbReference type="SAM" id="Phobius"/>
    </source>
</evidence>
<evidence type="ECO:0000256" key="4">
    <source>
        <dbReference type="ARBA" id="ARBA00022475"/>
    </source>
</evidence>
<evidence type="ECO:0000256" key="11">
    <source>
        <dbReference type="ARBA" id="ARBA00045497"/>
    </source>
</evidence>
<dbReference type="GO" id="GO:0005886">
    <property type="term" value="C:plasma membrane"/>
    <property type="evidence" value="ECO:0007669"/>
    <property type="project" value="UniProtKB-SubCell"/>
</dbReference>
<feature type="transmembrane region" description="Helical" evidence="12">
    <location>
        <begin position="237"/>
        <end position="256"/>
    </location>
</feature>
<dbReference type="FunFam" id="1.20.58.340:FF:000004">
    <property type="entry name" value="Magnesium transport protein CorA"/>
    <property type="match status" value="1"/>
</dbReference>
<dbReference type="Pfam" id="PF01544">
    <property type="entry name" value="CorA"/>
    <property type="match status" value="1"/>
</dbReference>
<organism evidence="13">
    <name type="scientific">Neobacillus citreus</name>
    <dbReference type="NCBI Taxonomy" id="2833578"/>
    <lineage>
        <taxon>Bacteria</taxon>
        <taxon>Bacillati</taxon>
        <taxon>Bacillota</taxon>
        <taxon>Bacilli</taxon>
        <taxon>Bacillales</taxon>
        <taxon>Bacillaceae</taxon>
        <taxon>Neobacillus</taxon>
    </lineage>
</organism>
<evidence type="ECO:0000313" key="13">
    <source>
        <dbReference type="EMBL" id="MBS4188203.1"/>
    </source>
</evidence>
<evidence type="ECO:0000256" key="2">
    <source>
        <dbReference type="ARBA" id="ARBA00009765"/>
    </source>
</evidence>
<keyword evidence="5 12" id="KW-0812">Transmembrane</keyword>
<dbReference type="GO" id="GO:0000287">
    <property type="term" value="F:magnesium ion binding"/>
    <property type="evidence" value="ECO:0007669"/>
    <property type="project" value="TreeGrafter"/>
</dbReference>
<comment type="subcellular location">
    <subcellularLocation>
        <location evidence="1">Cell membrane</location>
        <topology evidence="1">Multi-pass membrane protein</topology>
    </subcellularLocation>
</comment>
<gene>
    <name evidence="14" type="ORF">KHB02_018180</name>
    <name evidence="13" type="ORF">KHB02_43270</name>
</gene>
<evidence type="ECO:0000256" key="8">
    <source>
        <dbReference type="ARBA" id="ARBA00023065"/>
    </source>
</evidence>
<evidence type="ECO:0000256" key="9">
    <source>
        <dbReference type="ARBA" id="ARBA00023136"/>
    </source>
</evidence>
<dbReference type="GO" id="GO:0015095">
    <property type="term" value="F:magnesium ion transmembrane transporter activity"/>
    <property type="evidence" value="ECO:0007669"/>
    <property type="project" value="TreeGrafter"/>
</dbReference>
<dbReference type="InterPro" id="IPR045863">
    <property type="entry name" value="CorA_TM1_TM2"/>
</dbReference>
<feature type="transmembrane region" description="Helical" evidence="12">
    <location>
        <begin position="268"/>
        <end position="288"/>
    </location>
</feature>
<evidence type="ECO:0000256" key="7">
    <source>
        <dbReference type="ARBA" id="ARBA00022989"/>
    </source>
</evidence>
<evidence type="ECO:0000256" key="1">
    <source>
        <dbReference type="ARBA" id="ARBA00004651"/>
    </source>
</evidence>
<evidence type="ECO:0000313" key="14">
    <source>
        <dbReference type="EMBL" id="MCH6267453.1"/>
    </source>
</evidence>
<accession>A0A942TAM0</accession>
<dbReference type="CDD" id="cd12821">
    <property type="entry name" value="EcCorA_ZntB-like"/>
    <property type="match status" value="1"/>
</dbReference>
<protein>
    <submittedName>
        <fullName evidence="13">Magnesium transporter CorA family protein</fullName>
    </submittedName>
</protein>
<evidence type="ECO:0000256" key="5">
    <source>
        <dbReference type="ARBA" id="ARBA00022692"/>
    </source>
</evidence>
<comment type="similarity">
    <text evidence="2">Belongs to the CorA metal ion transporter (MIT) (TC 1.A.35) family.</text>
</comment>
<evidence type="ECO:0000256" key="6">
    <source>
        <dbReference type="ARBA" id="ARBA00022842"/>
    </source>
</evidence>
<dbReference type="PANTHER" id="PTHR46494">
    <property type="entry name" value="CORA FAMILY METAL ION TRANSPORTER (EUROFUNG)"/>
    <property type="match status" value="1"/>
</dbReference>
<evidence type="ECO:0000256" key="3">
    <source>
        <dbReference type="ARBA" id="ARBA00022448"/>
    </source>
</evidence>
<dbReference type="SUPFAM" id="SSF144083">
    <property type="entry name" value="Magnesium transport protein CorA, transmembrane region"/>
    <property type="match status" value="1"/>
</dbReference>
<dbReference type="RefSeq" id="WP_213147996.1">
    <property type="nucleotide sequence ID" value="NZ_JAGYPE020000036.1"/>
</dbReference>
<keyword evidence="6" id="KW-0460">Magnesium</keyword>
<dbReference type="PANTHER" id="PTHR46494:SF2">
    <property type="entry name" value="MAGNESIUM TRANSPORT PROTEIN CORA"/>
    <property type="match status" value="1"/>
</dbReference>
<dbReference type="Proteomes" id="UP000677265">
    <property type="component" value="Unassembled WGS sequence"/>
</dbReference>
<dbReference type="GO" id="GO:0015087">
    <property type="term" value="F:cobalt ion transmembrane transporter activity"/>
    <property type="evidence" value="ECO:0007669"/>
    <property type="project" value="TreeGrafter"/>
</dbReference>
<reference evidence="13" key="1">
    <citation type="submission" date="2021-05" db="EMBL/GenBank/DDBJ databases">
        <title>Novel Bacillus species.</title>
        <authorList>
            <person name="Liu G."/>
        </authorList>
    </citation>
    <scope>NUCLEOTIDE SEQUENCE</scope>
    <source>
        <strain evidence="13 15">FJAT-50051</strain>
    </source>
</reference>
<keyword evidence="15" id="KW-1185">Reference proteome</keyword>
<name>A0A942TAM0_9BACI</name>
<dbReference type="Gene3D" id="1.20.58.340">
    <property type="entry name" value="Magnesium transport protein CorA, transmembrane region"/>
    <property type="match status" value="1"/>
</dbReference>
<sequence>METYFGKHNWKWVLLHQMELENITPPLPQDPASDAWLEHARKHQTNYVKVGSLEKGEKVLKGSLIYQQNFSEEWDFKIFHFYLKKDLLVTVGLELPGDEQEEIQQQLGSAENAVDGFLFFLGEIVNGLLVEIDKFEVALKTLIWGVRKRNETKILELLYTRRHELLVAKNVLIPIKELRMAIEEINLHGNSEVYKSTCRRIERAMELLGEYEHELDAMINLEEVISSHRGNEIMKTLTVMTTIFTPVMAFGALWGMNFKHMPELEWRFGYILSLVLIIVSTALLYGYLKMKGWTGDLLKGKKRGSFFK</sequence>
<comment type="caution">
    <text evidence="13">The sequence shown here is derived from an EMBL/GenBank/DDBJ whole genome shotgun (WGS) entry which is preliminary data.</text>
</comment>
<proteinExistence type="inferred from homology"/>
<dbReference type="InterPro" id="IPR045861">
    <property type="entry name" value="CorA_cytoplasmic_dom"/>
</dbReference>
<comment type="catalytic activity">
    <reaction evidence="10">
        <text>Mg(2+)(in) = Mg(2+)(out)</text>
        <dbReference type="Rhea" id="RHEA:29827"/>
        <dbReference type="ChEBI" id="CHEBI:18420"/>
    </reaction>
</comment>
<evidence type="ECO:0000256" key="10">
    <source>
        <dbReference type="ARBA" id="ARBA00034269"/>
    </source>
</evidence>
<keyword evidence="4" id="KW-1003">Cell membrane</keyword>
<evidence type="ECO:0000313" key="15">
    <source>
        <dbReference type="Proteomes" id="UP000677265"/>
    </source>
</evidence>
<dbReference type="AlphaFoldDB" id="A0A942TAM0"/>
<dbReference type="GO" id="GO:0050897">
    <property type="term" value="F:cobalt ion binding"/>
    <property type="evidence" value="ECO:0007669"/>
    <property type="project" value="TreeGrafter"/>
</dbReference>
<dbReference type="EMBL" id="JAGYPE010000010">
    <property type="protein sequence ID" value="MBS4188203.1"/>
    <property type="molecule type" value="Genomic_DNA"/>
</dbReference>
<keyword evidence="8" id="KW-0406">Ion transport</keyword>
<dbReference type="SUPFAM" id="SSF143865">
    <property type="entry name" value="CorA soluble domain-like"/>
    <property type="match status" value="1"/>
</dbReference>
<dbReference type="EMBL" id="JAGYPE020000036">
    <property type="protein sequence ID" value="MCH6267453.1"/>
    <property type="molecule type" value="Genomic_DNA"/>
</dbReference>
<comment type="function">
    <text evidence="11">Mediates influx of magnesium ions. Alternates between open and closed states. Activated by low cytoplasmic Mg(2+) levels. Inactive when cytoplasmic Mg(2+) levels are high.</text>
</comment>
<keyword evidence="9 12" id="KW-0472">Membrane</keyword>
<keyword evidence="3" id="KW-0813">Transport</keyword>